<evidence type="ECO:0000256" key="1">
    <source>
        <dbReference type="ARBA" id="ARBA00022485"/>
    </source>
</evidence>
<dbReference type="Proteomes" id="UP000238916">
    <property type="component" value="Unassembled WGS sequence"/>
</dbReference>
<keyword evidence="5" id="KW-0411">Iron-sulfur</keyword>
<dbReference type="PANTHER" id="PTHR43255">
    <property type="entry name" value="IRON-SULFUR-BINDING OXIDOREDUCTASE FADF-RELATED-RELATED"/>
    <property type="match status" value="1"/>
</dbReference>
<dbReference type="EMBL" id="OMOF01000283">
    <property type="protein sequence ID" value="SPF46304.1"/>
    <property type="molecule type" value="Genomic_DNA"/>
</dbReference>
<dbReference type="InterPro" id="IPR017896">
    <property type="entry name" value="4Fe4S_Fe-S-bd"/>
</dbReference>
<evidence type="ECO:0000256" key="3">
    <source>
        <dbReference type="ARBA" id="ARBA00023002"/>
    </source>
</evidence>
<protein>
    <submittedName>
        <fullName evidence="8">Cysteine-rich domain protein (Probably syntenic to qmoAB)</fullName>
    </submittedName>
</protein>
<dbReference type="PROSITE" id="PS00198">
    <property type="entry name" value="4FE4S_FER_1"/>
    <property type="match status" value="1"/>
</dbReference>
<evidence type="ECO:0000313" key="9">
    <source>
        <dbReference type="Proteomes" id="UP000238916"/>
    </source>
</evidence>
<dbReference type="GO" id="GO:0005886">
    <property type="term" value="C:plasma membrane"/>
    <property type="evidence" value="ECO:0007669"/>
    <property type="project" value="TreeGrafter"/>
</dbReference>
<dbReference type="PANTHER" id="PTHR43255:SF1">
    <property type="entry name" value="IRON-SULFUR-BINDING OXIDOREDUCTASE FADF-RELATED"/>
    <property type="match status" value="1"/>
</dbReference>
<dbReference type="InterPro" id="IPR004017">
    <property type="entry name" value="Cys_rich_dom"/>
</dbReference>
<dbReference type="SUPFAM" id="SSF46548">
    <property type="entry name" value="alpha-helical ferredoxin"/>
    <property type="match status" value="1"/>
</dbReference>
<proteinExistence type="predicted"/>
<keyword evidence="1" id="KW-0004">4Fe-4S</keyword>
<dbReference type="InterPro" id="IPR051460">
    <property type="entry name" value="HdrC_iron-sulfur_subunit"/>
</dbReference>
<evidence type="ECO:0000256" key="5">
    <source>
        <dbReference type="ARBA" id="ARBA00023014"/>
    </source>
</evidence>
<feature type="domain" description="Cysteine-rich" evidence="6">
    <location>
        <begin position="152"/>
        <end position="236"/>
    </location>
</feature>
<keyword evidence="3" id="KW-0560">Oxidoreductase</keyword>
<name>A0A2U3L2Z9_9FIRM</name>
<evidence type="ECO:0000259" key="7">
    <source>
        <dbReference type="Pfam" id="PF13183"/>
    </source>
</evidence>
<feature type="domain" description="4Fe-4S ferredoxin-type" evidence="7">
    <location>
        <begin position="24"/>
        <end position="88"/>
    </location>
</feature>
<dbReference type="OrthoDB" id="9794954at2"/>
<dbReference type="InterPro" id="IPR017900">
    <property type="entry name" value="4Fe4S_Fe_S_CS"/>
</dbReference>
<dbReference type="GO" id="GO:0016491">
    <property type="term" value="F:oxidoreductase activity"/>
    <property type="evidence" value="ECO:0007669"/>
    <property type="project" value="UniProtKB-KW"/>
</dbReference>
<dbReference type="Gene3D" id="1.10.1060.10">
    <property type="entry name" value="Alpha-helical ferredoxin"/>
    <property type="match status" value="1"/>
</dbReference>
<feature type="domain" description="Cysteine-rich" evidence="6">
    <location>
        <begin position="274"/>
        <end position="362"/>
    </location>
</feature>
<evidence type="ECO:0000256" key="4">
    <source>
        <dbReference type="ARBA" id="ARBA00023004"/>
    </source>
</evidence>
<gene>
    <name evidence="8" type="ORF">SBF1_3530001</name>
</gene>
<dbReference type="GO" id="GO:0046872">
    <property type="term" value="F:metal ion binding"/>
    <property type="evidence" value="ECO:0007669"/>
    <property type="project" value="UniProtKB-KW"/>
</dbReference>
<evidence type="ECO:0000313" key="8">
    <source>
        <dbReference type="EMBL" id="SPF46304.1"/>
    </source>
</evidence>
<accession>A0A2U3L2Z9</accession>
<evidence type="ECO:0000256" key="2">
    <source>
        <dbReference type="ARBA" id="ARBA00022723"/>
    </source>
</evidence>
<sequence length="392" mass="43096">MDEIKEVSLDMRDYIVSSGAETLSWCMQCGLCTNLCPWRQVTGEISEAFNIRKMQRLGQLGLEGFEGENILFACVTCGMCLVNCPRKVEIIDNVKSMRNTTVAAGFLPATLRPIAGSLHANGNPWAGPQEKRAEWQEGLNIPAFTEDTEYLLYVCCTSNYDTRSKKIAKSVVKLLQKAGVSFGVLTAEENCCGETIRKIGDEALFTKLAESNIKLFNGKGVKKIITTSPHCLFAFKKDYPELGGEYEVMHYAELLGDLLKEGKLTFSEELAKKVTFHDPCYLGRHNEVYDPQRELLQAVPGVELVELGRTKNKSLCCGGGGGRVWAEVPFGERFGELRINDAVDKKADILVTACPYCIAMLDDACAGLEKGDVLQVMELSELLCSASLPGGL</sequence>
<organism evidence="8 9">
    <name type="scientific">Candidatus Desulfosporosinus infrequens</name>
    <dbReference type="NCBI Taxonomy" id="2043169"/>
    <lineage>
        <taxon>Bacteria</taxon>
        <taxon>Bacillati</taxon>
        <taxon>Bacillota</taxon>
        <taxon>Clostridia</taxon>
        <taxon>Eubacteriales</taxon>
        <taxon>Desulfitobacteriaceae</taxon>
        <taxon>Desulfosporosinus</taxon>
    </lineage>
</organism>
<dbReference type="InterPro" id="IPR009051">
    <property type="entry name" value="Helical_ferredxn"/>
</dbReference>
<dbReference type="Pfam" id="PF13183">
    <property type="entry name" value="Fer4_8"/>
    <property type="match status" value="1"/>
</dbReference>
<dbReference type="AlphaFoldDB" id="A0A2U3L2Z9"/>
<evidence type="ECO:0000259" key="6">
    <source>
        <dbReference type="Pfam" id="PF02754"/>
    </source>
</evidence>
<keyword evidence="2" id="KW-0479">Metal-binding</keyword>
<reference evidence="9" key="1">
    <citation type="submission" date="2018-02" db="EMBL/GenBank/DDBJ databases">
        <authorList>
            <person name="Hausmann B."/>
        </authorList>
    </citation>
    <scope>NUCLEOTIDE SEQUENCE [LARGE SCALE GENOMIC DNA]</scope>
    <source>
        <strain evidence="9">Peat soil MAG SbF1</strain>
    </source>
</reference>
<dbReference type="GO" id="GO:0051539">
    <property type="term" value="F:4 iron, 4 sulfur cluster binding"/>
    <property type="evidence" value="ECO:0007669"/>
    <property type="project" value="UniProtKB-KW"/>
</dbReference>
<dbReference type="Pfam" id="PF02754">
    <property type="entry name" value="CCG"/>
    <property type="match status" value="2"/>
</dbReference>
<keyword evidence="4" id="KW-0408">Iron</keyword>